<name>A0A318TEB5_9BRAD</name>
<keyword evidence="1" id="KW-0812">Transmembrane</keyword>
<keyword evidence="3" id="KW-1185">Reference proteome</keyword>
<organism evidence="2 3">
    <name type="scientific">Rhodopseudomonas faecalis</name>
    <dbReference type="NCBI Taxonomy" id="99655"/>
    <lineage>
        <taxon>Bacteria</taxon>
        <taxon>Pseudomonadati</taxon>
        <taxon>Pseudomonadota</taxon>
        <taxon>Alphaproteobacteria</taxon>
        <taxon>Hyphomicrobiales</taxon>
        <taxon>Nitrobacteraceae</taxon>
        <taxon>Rhodopseudomonas</taxon>
    </lineage>
</organism>
<gene>
    <name evidence="2" type="ORF">BJ122_10736</name>
</gene>
<dbReference type="Proteomes" id="UP000248148">
    <property type="component" value="Unassembled WGS sequence"/>
</dbReference>
<accession>A0A318TEB5</accession>
<feature type="transmembrane region" description="Helical" evidence="1">
    <location>
        <begin position="36"/>
        <end position="55"/>
    </location>
</feature>
<proteinExistence type="predicted"/>
<feature type="transmembrane region" description="Helical" evidence="1">
    <location>
        <begin position="104"/>
        <end position="122"/>
    </location>
</feature>
<dbReference type="OrthoDB" id="8240151at2"/>
<dbReference type="EMBL" id="QJTI01000007">
    <property type="protein sequence ID" value="PYF03312.1"/>
    <property type="molecule type" value="Genomic_DNA"/>
</dbReference>
<protein>
    <submittedName>
        <fullName evidence="2">Uncharacterized protein</fullName>
    </submittedName>
</protein>
<evidence type="ECO:0000313" key="2">
    <source>
        <dbReference type="EMBL" id="PYF03312.1"/>
    </source>
</evidence>
<sequence length="124" mass="14497">MTFLSLLYRFVSNFALLMLAYYSLNALENYQQRSILALLILIYVLTRAVSAWRSFSFFQSIERLENEARRIGSLLGLRPDQSLIKRQIINDVTEKRRHGEFKSYIDLLFLTIVVVLCVTKIVSE</sequence>
<dbReference type="RefSeq" id="WP_110780500.1">
    <property type="nucleotide sequence ID" value="NZ_QJTI01000007.1"/>
</dbReference>
<feature type="transmembrane region" description="Helical" evidence="1">
    <location>
        <begin position="6"/>
        <end position="24"/>
    </location>
</feature>
<comment type="caution">
    <text evidence="2">The sequence shown here is derived from an EMBL/GenBank/DDBJ whole genome shotgun (WGS) entry which is preliminary data.</text>
</comment>
<keyword evidence="1" id="KW-0472">Membrane</keyword>
<evidence type="ECO:0000313" key="3">
    <source>
        <dbReference type="Proteomes" id="UP000248148"/>
    </source>
</evidence>
<evidence type="ECO:0000256" key="1">
    <source>
        <dbReference type="SAM" id="Phobius"/>
    </source>
</evidence>
<dbReference type="AlphaFoldDB" id="A0A318TEB5"/>
<reference evidence="2 3" key="1">
    <citation type="submission" date="2018-06" db="EMBL/GenBank/DDBJ databases">
        <title>Genomic Encyclopedia of Archaeal and Bacterial Type Strains, Phase II (KMG-II): from individual species to whole genera.</title>
        <authorList>
            <person name="Goeker M."/>
        </authorList>
    </citation>
    <scope>NUCLEOTIDE SEQUENCE [LARGE SCALE GENOMIC DNA]</scope>
    <source>
        <strain evidence="2 3">JCM 11668</strain>
    </source>
</reference>
<keyword evidence="1" id="KW-1133">Transmembrane helix</keyword>